<evidence type="ECO:0000313" key="2">
    <source>
        <dbReference type="Proteomes" id="UP000762676"/>
    </source>
</evidence>
<dbReference type="Proteomes" id="UP000762676">
    <property type="component" value="Unassembled WGS sequence"/>
</dbReference>
<accession>A0AAV4FXX6</accession>
<comment type="caution">
    <text evidence="1">The sequence shown here is derived from an EMBL/GenBank/DDBJ whole genome shotgun (WGS) entry which is preliminary data.</text>
</comment>
<evidence type="ECO:0000313" key="1">
    <source>
        <dbReference type="EMBL" id="GFR77776.1"/>
    </source>
</evidence>
<protein>
    <submittedName>
        <fullName evidence="1">Uncharacterized protein</fullName>
    </submittedName>
</protein>
<sequence length="111" mass="12016">MAQDDVPARLLPSKQTPLHIMMSQDDVPARLPPPKQTPLHIMMAQDDFPAGQCSPKQTPKSYVNRHDLGVCVYVWRGGGCRGSAGGIREVPCLLHTDGPTLGPGQVHTKIP</sequence>
<name>A0AAV4FXX6_9GAST</name>
<dbReference type="EMBL" id="BMAT01008090">
    <property type="protein sequence ID" value="GFR77776.1"/>
    <property type="molecule type" value="Genomic_DNA"/>
</dbReference>
<organism evidence="1 2">
    <name type="scientific">Elysia marginata</name>
    <dbReference type="NCBI Taxonomy" id="1093978"/>
    <lineage>
        <taxon>Eukaryota</taxon>
        <taxon>Metazoa</taxon>
        <taxon>Spiralia</taxon>
        <taxon>Lophotrochozoa</taxon>
        <taxon>Mollusca</taxon>
        <taxon>Gastropoda</taxon>
        <taxon>Heterobranchia</taxon>
        <taxon>Euthyneura</taxon>
        <taxon>Panpulmonata</taxon>
        <taxon>Sacoglossa</taxon>
        <taxon>Placobranchoidea</taxon>
        <taxon>Plakobranchidae</taxon>
        <taxon>Elysia</taxon>
    </lineage>
</organism>
<gene>
    <name evidence="1" type="ORF">ElyMa_003978300</name>
</gene>
<proteinExistence type="predicted"/>
<keyword evidence="2" id="KW-1185">Reference proteome</keyword>
<dbReference type="AlphaFoldDB" id="A0AAV4FXX6"/>
<reference evidence="1 2" key="1">
    <citation type="journal article" date="2021" name="Elife">
        <title>Chloroplast acquisition without the gene transfer in kleptoplastic sea slugs, Plakobranchus ocellatus.</title>
        <authorList>
            <person name="Maeda T."/>
            <person name="Takahashi S."/>
            <person name="Yoshida T."/>
            <person name="Shimamura S."/>
            <person name="Takaki Y."/>
            <person name="Nagai Y."/>
            <person name="Toyoda A."/>
            <person name="Suzuki Y."/>
            <person name="Arimoto A."/>
            <person name="Ishii H."/>
            <person name="Satoh N."/>
            <person name="Nishiyama T."/>
            <person name="Hasebe M."/>
            <person name="Maruyama T."/>
            <person name="Minagawa J."/>
            <person name="Obokata J."/>
            <person name="Shigenobu S."/>
        </authorList>
    </citation>
    <scope>NUCLEOTIDE SEQUENCE [LARGE SCALE GENOMIC DNA]</scope>
</reference>